<proteinExistence type="predicted"/>
<dbReference type="Pfam" id="PF00248">
    <property type="entry name" value="Aldo_ket_red"/>
    <property type="match status" value="1"/>
</dbReference>
<comment type="caution">
    <text evidence="5">The sequence shown here is derived from an EMBL/GenBank/DDBJ whole genome shotgun (WGS) entry which is preliminary data.</text>
</comment>
<dbReference type="InterPro" id="IPR053135">
    <property type="entry name" value="AKR2_Oxidoreductase"/>
</dbReference>
<evidence type="ECO:0000313" key="5">
    <source>
        <dbReference type="EMBL" id="HGG92147.1"/>
    </source>
</evidence>
<evidence type="ECO:0000259" key="4">
    <source>
        <dbReference type="PROSITE" id="PS51379"/>
    </source>
</evidence>
<dbReference type="PANTHER" id="PTHR43312:SF2">
    <property type="entry name" value="OXIDOREDUCTASE"/>
    <property type="match status" value="1"/>
</dbReference>
<dbReference type="InterPro" id="IPR023210">
    <property type="entry name" value="NADP_OxRdtase_dom"/>
</dbReference>
<sequence>MLYRPMPKTGDELSILGFGCMRLPMNGGEIDQDRAIAQIRNAIDNGINYLDTAWAYHHGASEPLLSKALQGGYRDRVRIATKLPTWLVHDRADMDLYLNTQLERLGTDRIDYYLVHSLDGHSWDRISALGVGEFLDQAMRDGRIVNPGFSYHGLPEDFARIVDAHPWVFCQIQYNYLDQEFQAGTAGLKYAASKGLGVVVMEPLRGGNLGLPTPPPAVAALWDQAPAKRSPVEWALRWVWNHPEVTVVLSGMNEEAHIAQNLAIAEKALPGSLTGEELDLVDRVRTTYRELMRVGCTGCAYCMPCPAGVQIPKCFDFYNKMHMFGNEQEAKFMYAAFTSGLTSDGNTGFASQCVACGECVEKCPQGIAIPDMLAQVVADMEGAGFEERLAGVRQYLKRELK</sequence>
<evidence type="ECO:0000256" key="3">
    <source>
        <dbReference type="ARBA" id="ARBA00023014"/>
    </source>
</evidence>
<dbReference type="InterPro" id="IPR017896">
    <property type="entry name" value="4Fe4S_Fe-S-bd"/>
</dbReference>
<dbReference type="GO" id="GO:0046872">
    <property type="term" value="F:metal ion binding"/>
    <property type="evidence" value="ECO:0007669"/>
    <property type="project" value="UniProtKB-KW"/>
</dbReference>
<dbReference type="Pfam" id="PF13187">
    <property type="entry name" value="Fer4_9"/>
    <property type="match status" value="1"/>
</dbReference>
<keyword evidence="2" id="KW-0408">Iron</keyword>
<dbReference type="EMBL" id="DSRP01000294">
    <property type="protein sequence ID" value="HGG92147.1"/>
    <property type="molecule type" value="Genomic_DNA"/>
</dbReference>
<accession>A0A7C4AGF6</accession>
<organism evidence="5">
    <name type="scientific">Fundidesulfovibrio putealis</name>
    <dbReference type="NCBI Taxonomy" id="270496"/>
    <lineage>
        <taxon>Bacteria</taxon>
        <taxon>Pseudomonadati</taxon>
        <taxon>Thermodesulfobacteriota</taxon>
        <taxon>Desulfovibrionia</taxon>
        <taxon>Desulfovibrionales</taxon>
        <taxon>Desulfovibrionaceae</taxon>
        <taxon>Fundidesulfovibrio</taxon>
    </lineage>
</organism>
<feature type="domain" description="4Fe-4S ferredoxin-type" evidence="4">
    <location>
        <begin position="344"/>
        <end position="373"/>
    </location>
</feature>
<dbReference type="GO" id="GO:0051536">
    <property type="term" value="F:iron-sulfur cluster binding"/>
    <property type="evidence" value="ECO:0007669"/>
    <property type="project" value="UniProtKB-KW"/>
</dbReference>
<dbReference type="AlphaFoldDB" id="A0A7C4AGF6"/>
<dbReference type="InterPro" id="IPR036812">
    <property type="entry name" value="NAD(P)_OxRdtase_dom_sf"/>
</dbReference>
<dbReference type="PROSITE" id="PS00198">
    <property type="entry name" value="4FE4S_FER_1"/>
    <property type="match status" value="1"/>
</dbReference>
<keyword evidence="1" id="KW-0479">Metal-binding</keyword>
<dbReference type="PROSITE" id="PS51379">
    <property type="entry name" value="4FE4S_FER_2"/>
    <property type="match status" value="1"/>
</dbReference>
<dbReference type="SUPFAM" id="SSF51430">
    <property type="entry name" value="NAD(P)-linked oxidoreductase"/>
    <property type="match status" value="1"/>
</dbReference>
<name>A0A7C4AGF6_9BACT</name>
<dbReference type="InterPro" id="IPR017900">
    <property type="entry name" value="4Fe4S_Fe_S_CS"/>
</dbReference>
<dbReference type="CDD" id="cd19096">
    <property type="entry name" value="AKR_Fe-S_oxidoreductase"/>
    <property type="match status" value="1"/>
</dbReference>
<reference evidence="5" key="1">
    <citation type="journal article" date="2020" name="mSystems">
        <title>Genome- and Community-Level Interaction Insights into Carbon Utilization and Element Cycling Functions of Hydrothermarchaeota in Hydrothermal Sediment.</title>
        <authorList>
            <person name="Zhou Z."/>
            <person name="Liu Y."/>
            <person name="Xu W."/>
            <person name="Pan J."/>
            <person name="Luo Z.H."/>
            <person name="Li M."/>
        </authorList>
    </citation>
    <scope>NUCLEOTIDE SEQUENCE [LARGE SCALE GENOMIC DNA]</scope>
    <source>
        <strain evidence="5">SpSt-413</strain>
    </source>
</reference>
<keyword evidence="3" id="KW-0411">Iron-sulfur</keyword>
<evidence type="ECO:0000256" key="2">
    <source>
        <dbReference type="ARBA" id="ARBA00023004"/>
    </source>
</evidence>
<evidence type="ECO:0000256" key="1">
    <source>
        <dbReference type="ARBA" id="ARBA00022723"/>
    </source>
</evidence>
<gene>
    <name evidence="5" type="ORF">ENR59_04260</name>
</gene>
<dbReference type="PANTHER" id="PTHR43312">
    <property type="entry name" value="D-THREO-ALDOSE 1-DEHYDROGENASE"/>
    <property type="match status" value="1"/>
</dbReference>
<protein>
    <submittedName>
        <fullName evidence="5">Aldo/keto reductase</fullName>
    </submittedName>
</protein>
<dbReference type="Gene3D" id="3.20.20.100">
    <property type="entry name" value="NADP-dependent oxidoreductase domain"/>
    <property type="match status" value="1"/>
</dbReference>